<feature type="transmembrane region" description="Helical" evidence="1">
    <location>
        <begin position="103"/>
        <end position="120"/>
    </location>
</feature>
<proteinExistence type="predicted"/>
<organism evidence="2 3">
    <name type="scientific">Albimonas pacifica</name>
    <dbReference type="NCBI Taxonomy" id="1114924"/>
    <lineage>
        <taxon>Bacteria</taxon>
        <taxon>Pseudomonadati</taxon>
        <taxon>Pseudomonadota</taxon>
        <taxon>Alphaproteobacteria</taxon>
        <taxon>Rhodobacterales</taxon>
        <taxon>Paracoccaceae</taxon>
        <taxon>Albimonas</taxon>
    </lineage>
</organism>
<dbReference type="AlphaFoldDB" id="A0A1I3LJB1"/>
<name>A0A1I3LJB1_9RHOB</name>
<reference evidence="2 3" key="1">
    <citation type="submission" date="2016-10" db="EMBL/GenBank/DDBJ databases">
        <authorList>
            <person name="de Groot N.N."/>
        </authorList>
    </citation>
    <scope>NUCLEOTIDE SEQUENCE [LARGE SCALE GENOMIC DNA]</scope>
    <source>
        <strain evidence="2 3">CGMCC 1.11030</strain>
    </source>
</reference>
<evidence type="ECO:0000313" key="3">
    <source>
        <dbReference type="Proteomes" id="UP000199377"/>
    </source>
</evidence>
<keyword evidence="1" id="KW-1133">Transmembrane helix</keyword>
<protein>
    <submittedName>
        <fullName evidence="2">Uncharacterized protein</fullName>
    </submittedName>
</protein>
<dbReference type="RefSeq" id="WP_092863162.1">
    <property type="nucleotide sequence ID" value="NZ_FOQH01000010.1"/>
</dbReference>
<dbReference type="EMBL" id="FOQH01000010">
    <property type="protein sequence ID" value="SFI84807.1"/>
    <property type="molecule type" value="Genomic_DNA"/>
</dbReference>
<dbReference type="Proteomes" id="UP000199377">
    <property type="component" value="Unassembled WGS sequence"/>
</dbReference>
<keyword evidence="1" id="KW-0472">Membrane</keyword>
<gene>
    <name evidence="2" type="ORF">SAMN05216258_11057</name>
</gene>
<accession>A0A1I3LJB1</accession>
<keyword evidence="3" id="KW-1185">Reference proteome</keyword>
<keyword evidence="1" id="KW-0812">Transmembrane</keyword>
<sequence length="130" mass="14225">MGGEITDEDRLLLAELAGKWAHLRDIERVFSPANLAKAEILLLYLNSDPAELMALIDGLSKASRASPGLERLSPHAETLVAVARTVEAETIMWDRIERWRKRFGLIGALAAGGLGVWAYAKGIIVWPPPP</sequence>
<evidence type="ECO:0000256" key="1">
    <source>
        <dbReference type="SAM" id="Phobius"/>
    </source>
</evidence>
<evidence type="ECO:0000313" key="2">
    <source>
        <dbReference type="EMBL" id="SFI84807.1"/>
    </source>
</evidence>
<dbReference type="STRING" id="1114924.SAMN05216258_11057"/>